<comment type="caution">
    <text evidence="2">The sequence shown here is derived from an EMBL/GenBank/DDBJ whole genome shotgun (WGS) entry which is preliminary data.</text>
</comment>
<evidence type="ECO:0000313" key="2">
    <source>
        <dbReference type="EMBL" id="CCF84632.1"/>
    </source>
</evidence>
<dbReference type="EMBL" id="CAGS01000301">
    <property type="protein sequence ID" value="CCF84632.1"/>
    <property type="molecule type" value="Genomic_DNA"/>
</dbReference>
<evidence type="ECO:0000256" key="1">
    <source>
        <dbReference type="SAM" id="MobiDB-lite"/>
    </source>
</evidence>
<feature type="region of interest" description="Disordered" evidence="1">
    <location>
        <begin position="1"/>
        <end position="20"/>
    </location>
</feature>
<dbReference type="Proteomes" id="UP000004221">
    <property type="component" value="Unassembled WGS sequence"/>
</dbReference>
<evidence type="ECO:0000313" key="3">
    <source>
        <dbReference type="Proteomes" id="UP000004221"/>
    </source>
</evidence>
<reference evidence="2 3" key="1">
    <citation type="journal article" date="2012" name="ISME J.">
        <title>Nitrification expanded: discovery, physiology and genomics of a nitrite-oxidizing bacterium from the phylum Chloroflexi.</title>
        <authorList>
            <person name="Sorokin D.Y."/>
            <person name="Lucker S."/>
            <person name="Vejmelkova D."/>
            <person name="Kostrikina N.A."/>
            <person name="Kleerebezem R."/>
            <person name="Rijpstra W.I."/>
            <person name="Damste J.S."/>
            <person name="Le Paslier D."/>
            <person name="Muyzer G."/>
            <person name="Wagner M."/>
            <person name="van Loosdrecht M.C."/>
            <person name="Daims H."/>
        </authorList>
    </citation>
    <scope>NUCLEOTIDE SEQUENCE [LARGE SCALE GENOMIC DNA]</scope>
    <source>
        <strain evidence="3">none</strain>
    </source>
</reference>
<keyword evidence="3" id="KW-1185">Reference proteome</keyword>
<accession>I4EIX0</accession>
<proteinExistence type="predicted"/>
<organism evidence="2 3">
    <name type="scientific">Nitrolancea hollandica Lb</name>
    <dbReference type="NCBI Taxonomy" id="1129897"/>
    <lineage>
        <taxon>Bacteria</taxon>
        <taxon>Pseudomonadati</taxon>
        <taxon>Thermomicrobiota</taxon>
        <taxon>Thermomicrobia</taxon>
        <taxon>Sphaerobacterales</taxon>
        <taxon>Sphaerobacterineae</taxon>
        <taxon>Sphaerobacteraceae</taxon>
        <taxon>Nitrolancea</taxon>
    </lineage>
</organism>
<dbReference type="AlphaFoldDB" id="I4EIX0"/>
<dbReference type="OrthoDB" id="164060at2"/>
<dbReference type="RefSeq" id="WP_008478933.1">
    <property type="nucleotide sequence ID" value="NZ_CAGS01000301.1"/>
</dbReference>
<name>I4EIX0_9BACT</name>
<gene>
    <name evidence="2" type="ORF">NITHO_370004</name>
</gene>
<protein>
    <submittedName>
        <fullName evidence="2">Uncharacterized protein</fullName>
    </submittedName>
</protein>
<sequence>MNYYLKTAPEAPATETDEETGKAILSRGRHEGRRIVELFLLYASGRIDRCQERARRRLGSNAVISRTWLCETYQPGQPVAWANDRYVPSPEEATHELPETPEAVVLVLLGAETNPESTVHQLETIHAPR</sequence>